<keyword evidence="1" id="KW-1133">Transmembrane helix</keyword>
<keyword evidence="1" id="KW-0472">Membrane</keyword>
<protein>
    <submittedName>
        <fullName evidence="2">Archaellum component FlaF (FlaF/FlaG flagellin family)</fullName>
    </submittedName>
</protein>
<keyword evidence="2" id="KW-0282">Flagellum</keyword>
<evidence type="ECO:0000256" key="1">
    <source>
        <dbReference type="SAM" id="Phobius"/>
    </source>
</evidence>
<dbReference type="Proteomes" id="UP001314796">
    <property type="component" value="Unassembled WGS sequence"/>
</dbReference>
<name>A0ABS2NL00_9FIRM</name>
<dbReference type="RefSeq" id="WP_204399890.1">
    <property type="nucleotide sequence ID" value="NZ_JAFBEE010000001.1"/>
</dbReference>
<keyword evidence="2" id="KW-0966">Cell projection</keyword>
<comment type="caution">
    <text evidence="2">The sequence shown here is derived from an EMBL/GenBank/DDBJ whole genome shotgun (WGS) entry which is preliminary data.</text>
</comment>
<keyword evidence="1" id="KW-0812">Transmembrane</keyword>
<proteinExistence type="predicted"/>
<keyword evidence="2" id="KW-0969">Cilium</keyword>
<dbReference type="EMBL" id="JAFBEE010000001">
    <property type="protein sequence ID" value="MBM7613601.1"/>
    <property type="molecule type" value="Genomic_DNA"/>
</dbReference>
<reference evidence="2 3" key="1">
    <citation type="submission" date="2021-01" db="EMBL/GenBank/DDBJ databases">
        <title>Genomic Encyclopedia of Type Strains, Phase IV (KMG-IV): sequencing the most valuable type-strain genomes for metagenomic binning, comparative biology and taxonomic classification.</title>
        <authorList>
            <person name="Goeker M."/>
        </authorList>
    </citation>
    <scope>NUCLEOTIDE SEQUENCE [LARGE SCALE GENOMIC DNA]</scope>
    <source>
        <strain evidence="2 3">DSM 25890</strain>
    </source>
</reference>
<accession>A0ABS2NL00</accession>
<feature type="transmembrane region" description="Helical" evidence="1">
    <location>
        <begin position="6"/>
        <end position="23"/>
    </location>
</feature>
<organism evidence="2 3">
    <name type="scientific">Alkaliphilus hydrothermalis</name>
    <dbReference type="NCBI Taxonomy" id="1482730"/>
    <lineage>
        <taxon>Bacteria</taxon>
        <taxon>Bacillati</taxon>
        <taxon>Bacillota</taxon>
        <taxon>Clostridia</taxon>
        <taxon>Peptostreptococcales</taxon>
        <taxon>Natronincolaceae</taxon>
        <taxon>Alkaliphilus</taxon>
    </lineage>
</organism>
<gene>
    <name evidence="2" type="ORF">JOC73_000109</name>
</gene>
<evidence type="ECO:0000313" key="2">
    <source>
        <dbReference type="EMBL" id="MBM7613601.1"/>
    </source>
</evidence>
<keyword evidence="3" id="KW-1185">Reference proteome</keyword>
<evidence type="ECO:0000313" key="3">
    <source>
        <dbReference type="Proteomes" id="UP001314796"/>
    </source>
</evidence>
<sequence>MDKAIATIVGIVLVLGLIGYAILGQVSGAKDMGDLAAMEQHKVTQMLQNQNIVTGTTVKNYSHAGVTVSITNKGGTSMTLSQVMDGALFEMNKTYNANGELQAVLFTQVDLGR</sequence>